<proteinExistence type="predicted"/>
<gene>
    <name evidence="1" type="primary">AlNc14C177G8146</name>
    <name evidence="1" type="ORF">ALNC14_091780</name>
</gene>
<name>F0WNZ2_9STRA</name>
<dbReference type="EMBL" id="FR824222">
    <property type="protein sequence ID" value="CCA23035.1"/>
    <property type="molecule type" value="Genomic_DNA"/>
</dbReference>
<reference evidence="1" key="2">
    <citation type="submission" date="2011-02" db="EMBL/GenBank/DDBJ databases">
        <authorList>
            <person name="MacLean D."/>
        </authorList>
    </citation>
    <scope>NUCLEOTIDE SEQUENCE</scope>
</reference>
<accession>F0WNZ2</accession>
<protein>
    <submittedName>
        <fullName evidence="1">AlNc14C177G8146 protein</fullName>
    </submittedName>
</protein>
<evidence type="ECO:0000313" key="1">
    <source>
        <dbReference type="EMBL" id="CCA23035.1"/>
    </source>
</evidence>
<dbReference type="HOGENOM" id="CLU_2268852_0_0_1"/>
<dbReference type="AlphaFoldDB" id="F0WNZ2"/>
<reference evidence="1" key="1">
    <citation type="journal article" date="2011" name="PLoS Biol.">
        <title>Gene gain and loss during evolution of obligate parasitism in the white rust pathogen of Arabidopsis thaliana.</title>
        <authorList>
            <person name="Kemen E."/>
            <person name="Gardiner A."/>
            <person name="Schultz-Larsen T."/>
            <person name="Kemen A.C."/>
            <person name="Balmuth A.L."/>
            <person name="Robert-Seilaniantz A."/>
            <person name="Bailey K."/>
            <person name="Holub E."/>
            <person name="Studholme D.J."/>
            <person name="Maclean D."/>
            <person name="Jones J.D."/>
        </authorList>
    </citation>
    <scope>NUCLEOTIDE SEQUENCE</scope>
</reference>
<sequence>MLPQVGCSCMISYRLQLHFEQRRRSTCVSANRRCLGAVPKPALSFRMRFVQAFRIRSLRELFARNESAFSIGQKGSDTGEAATNVATCTITYSQWYFNVGEGF</sequence>
<organism evidence="1">
    <name type="scientific">Albugo laibachii Nc14</name>
    <dbReference type="NCBI Taxonomy" id="890382"/>
    <lineage>
        <taxon>Eukaryota</taxon>
        <taxon>Sar</taxon>
        <taxon>Stramenopiles</taxon>
        <taxon>Oomycota</taxon>
        <taxon>Peronosporomycetes</taxon>
        <taxon>Albuginales</taxon>
        <taxon>Albuginaceae</taxon>
        <taxon>Albugo</taxon>
    </lineage>
</organism>